<dbReference type="AlphaFoldDB" id="A0A1F4T765"/>
<gene>
    <name evidence="2" type="ORF">A3K49_06510</name>
</gene>
<organism evidence="2 3">
    <name type="scientific">candidate division WOR-1 bacterium RIFOXYC12_FULL_54_18</name>
    <dbReference type="NCBI Taxonomy" id="1802584"/>
    <lineage>
        <taxon>Bacteria</taxon>
        <taxon>Bacillati</taxon>
        <taxon>Saganbacteria</taxon>
    </lineage>
</organism>
<accession>A0A1F4T765</accession>
<feature type="signal peptide" evidence="1">
    <location>
        <begin position="1"/>
        <end position="17"/>
    </location>
</feature>
<dbReference type="Proteomes" id="UP000178602">
    <property type="component" value="Unassembled WGS sequence"/>
</dbReference>
<comment type="caution">
    <text evidence="2">The sequence shown here is derived from an EMBL/GenBank/DDBJ whole genome shotgun (WGS) entry which is preliminary data.</text>
</comment>
<evidence type="ECO:0000313" key="2">
    <source>
        <dbReference type="EMBL" id="OGC28592.1"/>
    </source>
</evidence>
<reference evidence="2 3" key="1">
    <citation type="journal article" date="2016" name="Nat. Commun.">
        <title>Thousands of microbial genomes shed light on interconnected biogeochemical processes in an aquifer system.</title>
        <authorList>
            <person name="Anantharaman K."/>
            <person name="Brown C.T."/>
            <person name="Hug L.A."/>
            <person name="Sharon I."/>
            <person name="Castelle C.J."/>
            <person name="Probst A.J."/>
            <person name="Thomas B.C."/>
            <person name="Singh A."/>
            <person name="Wilkins M.J."/>
            <person name="Karaoz U."/>
            <person name="Brodie E.L."/>
            <person name="Williams K.H."/>
            <person name="Hubbard S.S."/>
            <person name="Banfield J.F."/>
        </authorList>
    </citation>
    <scope>NUCLEOTIDE SEQUENCE [LARGE SCALE GENOMIC DNA]</scope>
</reference>
<feature type="chain" id="PRO_5009514530" description="Cohesin domain-containing protein" evidence="1">
    <location>
        <begin position="18"/>
        <end position="133"/>
    </location>
</feature>
<protein>
    <recommendedName>
        <fullName evidence="4">Cohesin domain-containing protein</fullName>
    </recommendedName>
</protein>
<dbReference type="PROSITE" id="PS51257">
    <property type="entry name" value="PROKAR_LIPOPROTEIN"/>
    <property type="match status" value="1"/>
</dbReference>
<name>A0A1F4T765_UNCSA</name>
<evidence type="ECO:0000313" key="3">
    <source>
        <dbReference type="Proteomes" id="UP000178602"/>
    </source>
</evidence>
<keyword evidence="1" id="KW-0732">Signal</keyword>
<proteinExistence type="predicted"/>
<evidence type="ECO:0008006" key="4">
    <source>
        <dbReference type="Google" id="ProtNLM"/>
    </source>
</evidence>
<evidence type="ECO:0000256" key="1">
    <source>
        <dbReference type="SAM" id="SignalP"/>
    </source>
</evidence>
<sequence length="133" mass="13806">MKTNYWFVGLLALSLLAAGCGASKETLIPPAAVDAYGIATIDINWSETPAVGVDVTAQGPGLDVVAASIVYPQTAATLELAYDVSYDLFAQAKNDLGQVVAIGEAKGVVLTRTGNTPITFFFHDVASSEPTTP</sequence>
<dbReference type="EMBL" id="MEUG01000001">
    <property type="protein sequence ID" value="OGC28592.1"/>
    <property type="molecule type" value="Genomic_DNA"/>
</dbReference>